<feature type="domain" description="BACON" evidence="2">
    <location>
        <begin position="148"/>
        <end position="205"/>
    </location>
</feature>
<dbReference type="PROSITE" id="PS51257">
    <property type="entry name" value="PROKAR_LIPOPROTEIN"/>
    <property type="match status" value="1"/>
</dbReference>
<keyword evidence="1" id="KW-0732">Signal</keyword>
<feature type="domain" description="BACON" evidence="2">
    <location>
        <begin position="61"/>
        <end position="113"/>
    </location>
</feature>
<dbReference type="RefSeq" id="WP_296937699.1">
    <property type="nucleotide sequence ID" value="NZ_LT599032.1"/>
</dbReference>
<sequence length="515" mass="58183">MKNILLLSVLFMFSFVACDDKNDDGDFYIKFDKKEVKLNAIEGTSEIIEISSSSTWSLDTELPDWIGLSDFVGDESPMSITITANRNDNMEKREATLIFHNSDDIKQSIKIIQLGLADSDPFIELSEKSMDLPIDGAAKSIDLTTNVSWEITSVPTWLVISSKSGDKSTRITIGAEENDQIKAREATLTFSSKDGKVKGQLSIYQTGREDIIQSPFLPIFHYSIFSNTNNGHYNVTTENLFVNATLRDKIYLGNLMENKTEIYPSFPIPTGYTFNPISAITTQVVNPTSRTFVPSFQEQEAFGQEATANPPRENASLTHDYFNPTSYPTHRVLYSIGWANMGIALDKIVSGVSYKEQEMTKKNGMIFSFKHTLFTFVMDYPQKLIKEELRDADKGKNLSYINYMEYGKVGLLIVESDAKYDRMRDAVRSVLIGEENSIHQAEFDALIEAADISYVYFNNKNEVQLNKNKKDAIKAYKTALSNKKDKENIYPIGFTLQNFGNHTADKIIYSFDALK</sequence>
<dbReference type="EMBL" id="FLUM01000001">
    <property type="protein sequence ID" value="SBV90386.1"/>
    <property type="molecule type" value="Genomic_DNA"/>
</dbReference>
<evidence type="ECO:0000259" key="2">
    <source>
        <dbReference type="Pfam" id="PF13004"/>
    </source>
</evidence>
<dbReference type="GO" id="GO:0015485">
    <property type="term" value="F:cholesterol binding"/>
    <property type="evidence" value="ECO:0007669"/>
    <property type="project" value="InterPro"/>
</dbReference>
<dbReference type="Gene3D" id="2.60.40.10">
    <property type="entry name" value="Immunoglobulins"/>
    <property type="match status" value="2"/>
</dbReference>
<proteinExistence type="predicted"/>
<evidence type="ECO:0000313" key="3">
    <source>
        <dbReference type="EMBL" id="SBV90386.1"/>
    </source>
</evidence>
<evidence type="ECO:0000256" key="1">
    <source>
        <dbReference type="SAM" id="SignalP"/>
    </source>
</evidence>
<reference evidence="3" key="1">
    <citation type="submission" date="2016-04" db="EMBL/GenBank/DDBJ databases">
        <authorList>
            <person name="Evans L.H."/>
            <person name="Alamgir A."/>
            <person name="Owens N."/>
            <person name="Weber N.D."/>
            <person name="Virtaneva K."/>
            <person name="Barbian K."/>
            <person name="Babar A."/>
            <person name="Rosenke K."/>
        </authorList>
    </citation>
    <scope>NUCLEOTIDE SEQUENCE</scope>
    <source>
        <strain evidence="3">86-1</strain>
    </source>
</reference>
<organism evidence="3">
    <name type="scientific">uncultured Dysgonomonas sp</name>
    <dbReference type="NCBI Taxonomy" id="206096"/>
    <lineage>
        <taxon>Bacteria</taxon>
        <taxon>Pseudomonadati</taxon>
        <taxon>Bacteroidota</taxon>
        <taxon>Bacteroidia</taxon>
        <taxon>Bacteroidales</taxon>
        <taxon>Dysgonomonadaceae</taxon>
        <taxon>Dysgonomonas</taxon>
        <taxon>environmental samples</taxon>
    </lineage>
</organism>
<feature type="signal peptide" evidence="1">
    <location>
        <begin position="1"/>
        <end position="17"/>
    </location>
</feature>
<dbReference type="InterPro" id="IPR024361">
    <property type="entry name" value="BACON"/>
</dbReference>
<dbReference type="SUPFAM" id="SSF56978">
    <property type="entry name" value="Perfringolysin"/>
    <property type="match status" value="1"/>
</dbReference>
<dbReference type="Pfam" id="PF13004">
    <property type="entry name" value="BACON"/>
    <property type="match status" value="2"/>
</dbReference>
<protein>
    <recommendedName>
        <fullName evidence="2">BACON domain-containing protein</fullName>
    </recommendedName>
</protein>
<dbReference type="CDD" id="cd14948">
    <property type="entry name" value="BACON"/>
    <property type="match status" value="1"/>
</dbReference>
<dbReference type="InterPro" id="IPR013783">
    <property type="entry name" value="Ig-like_fold"/>
</dbReference>
<dbReference type="AlphaFoldDB" id="A0A212IT43"/>
<name>A0A212IT43_9BACT</name>
<dbReference type="InterPro" id="IPR036359">
    <property type="entry name" value="Thiol_cytolysin_sf"/>
</dbReference>
<accession>A0A212IT43</accession>
<gene>
    <name evidence="3" type="ORF">KL86DYS1_10032</name>
</gene>
<feature type="chain" id="PRO_5012352104" description="BACON domain-containing protein" evidence="1">
    <location>
        <begin position="18"/>
        <end position="515"/>
    </location>
</feature>